<name>A0ABP9HQA1_9ACTN</name>
<proteinExistence type="predicted"/>
<dbReference type="Proteomes" id="UP001501195">
    <property type="component" value="Unassembled WGS sequence"/>
</dbReference>
<accession>A0ABP9HQA1</accession>
<evidence type="ECO:0000313" key="1">
    <source>
        <dbReference type="EMBL" id="GAA4975639.1"/>
    </source>
</evidence>
<protein>
    <submittedName>
        <fullName evidence="1">Uncharacterized protein</fullName>
    </submittedName>
</protein>
<dbReference type="EMBL" id="BAABIL010000205">
    <property type="protein sequence ID" value="GAA4975639.1"/>
    <property type="molecule type" value="Genomic_DNA"/>
</dbReference>
<gene>
    <name evidence="1" type="ORF">GCM10023225_15970</name>
</gene>
<organism evidence="1 2">
    <name type="scientific">Kineococcus glutinatus</name>
    <dbReference type="NCBI Taxonomy" id="1070872"/>
    <lineage>
        <taxon>Bacteria</taxon>
        <taxon>Bacillati</taxon>
        <taxon>Actinomycetota</taxon>
        <taxon>Actinomycetes</taxon>
        <taxon>Kineosporiales</taxon>
        <taxon>Kineosporiaceae</taxon>
        <taxon>Kineococcus</taxon>
    </lineage>
</organism>
<sequence>MSCTGVLGSVGDGSGIGAAGAAVAGAGFWRGVGSAVGAPGASGALLVVHPAAKTATATTSVAGCRIVLPLRLTGVTRGEPIAG</sequence>
<keyword evidence="2" id="KW-1185">Reference proteome</keyword>
<evidence type="ECO:0000313" key="2">
    <source>
        <dbReference type="Proteomes" id="UP001501195"/>
    </source>
</evidence>
<comment type="caution">
    <text evidence="1">The sequence shown here is derived from an EMBL/GenBank/DDBJ whole genome shotgun (WGS) entry which is preliminary data.</text>
</comment>
<reference evidence="2" key="1">
    <citation type="journal article" date="2019" name="Int. J. Syst. Evol. Microbiol.">
        <title>The Global Catalogue of Microorganisms (GCM) 10K type strain sequencing project: providing services to taxonomists for standard genome sequencing and annotation.</title>
        <authorList>
            <consortium name="The Broad Institute Genomics Platform"/>
            <consortium name="The Broad Institute Genome Sequencing Center for Infectious Disease"/>
            <person name="Wu L."/>
            <person name="Ma J."/>
        </authorList>
    </citation>
    <scope>NUCLEOTIDE SEQUENCE [LARGE SCALE GENOMIC DNA]</scope>
    <source>
        <strain evidence="2">JCM 18126</strain>
    </source>
</reference>